<dbReference type="AlphaFoldDB" id="A0A835Q7F5"/>
<evidence type="ECO:0000256" key="1">
    <source>
        <dbReference type="SAM" id="MobiDB-lite"/>
    </source>
</evidence>
<dbReference type="Proteomes" id="UP000639772">
    <property type="component" value="Chromosome 10"/>
</dbReference>
<comment type="caution">
    <text evidence="2">The sequence shown here is derived from an EMBL/GenBank/DDBJ whole genome shotgun (WGS) entry which is preliminary data.</text>
</comment>
<proteinExistence type="predicted"/>
<accession>A0A835Q7F5</accession>
<sequence>MSSADVAHCFVSPRLGTRLQSPNVDETALSMGDPGGSLKDSSDGGGGRDLSGYRAGRNDLGGLRSRISGISITVPFFKLLSLKNLPVPPTDSARCDFPAFLFSFCSSIAVERGAASIVVRFEIYSCFAYDVNVVLVAK</sequence>
<evidence type="ECO:0000313" key="2">
    <source>
        <dbReference type="EMBL" id="KAG0465630.1"/>
    </source>
</evidence>
<name>A0A835Q7F5_VANPL</name>
<feature type="region of interest" description="Disordered" evidence="1">
    <location>
        <begin position="22"/>
        <end position="55"/>
    </location>
</feature>
<evidence type="ECO:0000313" key="3">
    <source>
        <dbReference type="Proteomes" id="UP000639772"/>
    </source>
</evidence>
<organism evidence="2 3">
    <name type="scientific">Vanilla planifolia</name>
    <name type="common">Vanilla</name>
    <dbReference type="NCBI Taxonomy" id="51239"/>
    <lineage>
        <taxon>Eukaryota</taxon>
        <taxon>Viridiplantae</taxon>
        <taxon>Streptophyta</taxon>
        <taxon>Embryophyta</taxon>
        <taxon>Tracheophyta</taxon>
        <taxon>Spermatophyta</taxon>
        <taxon>Magnoliopsida</taxon>
        <taxon>Liliopsida</taxon>
        <taxon>Asparagales</taxon>
        <taxon>Orchidaceae</taxon>
        <taxon>Vanilloideae</taxon>
        <taxon>Vanilleae</taxon>
        <taxon>Vanilla</taxon>
    </lineage>
</organism>
<reference evidence="2 3" key="1">
    <citation type="journal article" date="2020" name="Nat. Food">
        <title>A phased Vanilla planifolia genome enables genetic improvement of flavour and production.</title>
        <authorList>
            <person name="Hasing T."/>
            <person name="Tang H."/>
            <person name="Brym M."/>
            <person name="Khazi F."/>
            <person name="Huang T."/>
            <person name="Chambers A.H."/>
        </authorList>
    </citation>
    <scope>NUCLEOTIDE SEQUENCE [LARGE SCALE GENOMIC DNA]</scope>
    <source>
        <tissue evidence="2">Leaf</tissue>
    </source>
</reference>
<dbReference type="EMBL" id="JADCNM010000010">
    <property type="protein sequence ID" value="KAG0465630.1"/>
    <property type="molecule type" value="Genomic_DNA"/>
</dbReference>
<protein>
    <submittedName>
        <fullName evidence="2">Uncharacterized protein</fullName>
    </submittedName>
</protein>
<gene>
    <name evidence="2" type="ORF">HPP92_019794</name>
</gene>